<evidence type="ECO:0000313" key="4">
    <source>
        <dbReference type="WBParaSite" id="GPUH_0000634001-mRNA-1"/>
    </source>
</evidence>
<organism evidence="4">
    <name type="scientific">Gongylonema pulchrum</name>
    <dbReference type="NCBI Taxonomy" id="637853"/>
    <lineage>
        <taxon>Eukaryota</taxon>
        <taxon>Metazoa</taxon>
        <taxon>Ecdysozoa</taxon>
        <taxon>Nematoda</taxon>
        <taxon>Chromadorea</taxon>
        <taxon>Rhabditida</taxon>
        <taxon>Spirurina</taxon>
        <taxon>Spiruromorpha</taxon>
        <taxon>Spiruroidea</taxon>
        <taxon>Gongylonematidae</taxon>
        <taxon>Gongylonema</taxon>
    </lineage>
</organism>
<feature type="region of interest" description="Disordered" evidence="1">
    <location>
        <begin position="56"/>
        <end position="80"/>
    </location>
</feature>
<dbReference type="OrthoDB" id="5867073at2759"/>
<reference evidence="2 3" key="2">
    <citation type="submission" date="2018-11" db="EMBL/GenBank/DDBJ databases">
        <authorList>
            <consortium name="Pathogen Informatics"/>
        </authorList>
    </citation>
    <scope>NUCLEOTIDE SEQUENCE [LARGE SCALE GENOMIC DNA]</scope>
</reference>
<evidence type="ECO:0000256" key="1">
    <source>
        <dbReference type="SAM" id="MobiDB-lite"/>
    </source>
</evidence>
<dbReference type="Proteomes" id="UP000271098">
    <property type="component" value="Unassembled WGS sequence"/>
</dbReference>
<feature type="compositionally biased region" description="Polar residues" evidence="1">
    <location>
        <begin position="71"/>
        <end position="80"/>
    </location>
</feature>
<sequence>MWKVSGQDNLLEQGCDIKTQQMLRVTAQGPMTPIILLAYLIEVEVRPNAARTYVQSPKPYGVSRSKMPPESVTQSISGTYGRTPGATRYVPITEAVSIKC</sequence>
<dbReference type="WBParaSite" id="GPUH_0000634001-mRNA-1">
    <property type="protein sequence ID" value="GPUH_0000634001-mRNA-1"/>
    <property type="gene ID" value="GPUH_0000634001"/>
</dbReference>
<protein>
    <submittedName>
        <fullName evidence="4">Reverse transcriptase domain-containing protein</fullName>
    </submittedName>
</protein>
<gene>
    <name evidence="2" type="ORF">GPUH_LOCUS6333</name>
</gene>
<dbReference type="EMBL" id="UYRT01014726">
    <property type="protein sequence ID" value="VDK54315.1"/>
    <property type="molecule type" value="Genomic_DNA"/>
</dbReference>
<reference evidence="4" key="1">
    <citation type="submission" date="2016-06" db="UniProtKB">
        <authorList>
            <consortium name="WormBaseParasite"/>
        </authorList>
    </citation>
    <scope>IDENTIFICATION</scope>
</reference>
<keyword evidence="3" id="KW-1185">Reference proteome</keyword>
<name>A0A183DC90_9BILA</name>
<dbReference type="AlphaFoldDB" id="A0A183DC90"/>
<evidence type="ECO:0000313" key="3">
    <source>
        <dbReference type="Proteomes" id="UP000271098"/>
    </source>
</evidence>
<evidence type="ECO:0000313" key="2">
    <source>
        <dbReference type="EMBL" id="VDK54315.1"/>
    </source>
</evidence>
<accession>A0A183DC90</accession>
<proteinExistence type="predicted"/>